<comment type="caution">
    <text evidence="2">The sequence shown here is derived from an EMBL/GenBank/DDBJ whole genome shotgun (WGS) entry which is preliminary data.</text>
</comment>
<reference evidence="2 3" key="1">
    <citation type="journal article" date="2015" name="Int. J. Syst. Evol. Microbiol.">
        <title>Sporolactobacillus shoreae sp. nov. and Sporolactobacillus spathodeae sp. nov., two spore-forming lactic acid bacteria isolated from tree barks in Thailand.</title>
        <authorList>
            <person name="Thamacharoensuk T."/>
            <person name="Kitahara M."/>
            <person name="Ohkuma M."/>
            <person name="Thongchul N."/>
            <person name="Tanasupawat S."/>
        </authorList>
    </citation>
    <scope>NUCLEOTIDE SEQUENCE [LARGE SCALE GENOMIC DNA]</scope>
    <source>
        <strain evidence="2 3">BK92</strain>
    </source>
</reference>
<dbReference type="EMBL" id="SRJD01000002">
    <property type="protein sequence ID" value="TGA99846.1"/>
    <property type="molecule type" value="Genomic_DNA"/>
</dbReference>
<proteinExistence type="predicted"/>
<feature type="signal peptide" evidence="1">
    <location>
        <begin position="1"/>
        <end position="27"/>
    </location>
</feature>
<protein>
    <submittedName>
        <fullName evidence="2">Uncharacterized protein</fullName>
    </submittedName>
</protein>
<dbReference type="OrthoDB" id="2989033at2"/>
<sequence length="202" mass="22617">MKKRLSALLIITALLFSSLTFSSFASAAVPKAVTYYTTQSTHLYKDKKGSKVIRTLPTNAKLYLRYKPSKGFIRVTYSKTAGYINVRDLSKSRFATYKDFEGSWYLGNKTKHIVYQIMITNSGIFYNDDPETVAGFVKLSDIVVKNNTLYLNHVTLRGDGTQTFGKLTQTLKLNTKNGKKVLVVSKPSNEEISGFQGAGIRK</sequence>
<evidence type="ECO:0000256" key="1">
    <source>
        <dbReference type="SAM" id="SignalP"/>
    </source>
</evidence>
<dbReference type="RefSeq" id="WP_135347242.1">
    <property type="nucleotide sequence ID" value="NZ_SRJD01000002.1"/>
</dbReference>
<dbReference type="Proteomes" id="UP000298347">
    <property type="component" value="Unassembled WGS sequence"/>
</dbReference>
<accession>A0A4Z0GSG5</accession>
<evidence type="ECO:0000313" key="2">
    <source>
        <dbReference type="EMBL" id="TGA99846.1"/>
    </source>
</evidence>
<keyword evidence="3" id="KW-1185">Reference proteome</keyword>
<organism evidence="2 3">
    <name type="scientific">Sporolactobacillus shoreae</name>
    <dbReference type="NCBI Taxonomy" id="1465501"/>
    <lineage>
        <taxon>Bacteria</taxon>
        <taxon>Bacillati</taxon>
        <taxon>Bacillota</taxon>
        <taxon>Bacilli</taxon>
        <taxon>Bacillales</taxon>
        <taxon>Sporolactobacillaceae</taxon>
        <taxon>Sporolactobacillus</taxon>
    </lineage>
</organism>
<dbReference type="AlphaFoldDB" id="A0A4Z0GSG5"/>
<name>A0A4Z0GSG5_9BACL</name>
<gene>
    <name evidence="2" type="ORF">E4665_02550</name>
</gene>
<keyword evidence="1" id="KW-0732">Signal</keyword>
<evidence type="ECO:0000313" key="3">
    <source>
        <dbReference type="Proteomes" id="UP000298347"/>
    </source>
</evidence>
<feature type="chain" id="PRO_5021231436" evidence="1">
    <location>
        <begin position="28"/>
        <end position="202"/>
    </location>
</feature>